<keyword evidence="2" id="KW-1185">Reference proteome</keyword>
<dbReference type="Proteomes" id="UP000006281">
    <property type="component" value="Chromosome"/>
</dbReference>
<protein>
    <submittedName>
        <fullName evidence="1">Uncharacterized protein</fullName>
    </submittedName>
</protein>
<sequence>MISAVAMHLMPVLDQPPVAPAAEPLAIRACLTPMLTAEFDREWDLALDEAKRAKDLAPVRELLGKWRHIAYREPRGPGSYYRMPAKAEQIQRRGTNPAAVTLEEMKAVVRGRQAE</sequence>
<dbReference type="BioCyc" id="SESP1179773:BN6_RS16120-MONOMER"/>
<dbReference type="PATRIC" id="fig|1179773.3.peg.3318"/>
<dbReference type="InterPro" id="IPR046214">
    <property type="entry name" value="DUF6247"/>
</dbReference>
<evidence type="ECO:0000313" key="1">
    <source>
        <dbReference type="EMBL" id="CCH30618.1"/>
    </source>
</evidence>
<evidence type="ECO:0000313" key="2">
    <source>
        <dbReference type="Proteomes" id="UP000006281"/>
    </source>
</evidence>
<dbReference type="KEGG" id="sesp:BN6_33140"/>
<accession>K0K264</accession>
<gene>
    <name evidence="1" type="ordered locus">BN6_33140</name>
</gene>
<organism evidence="1 2">
    <name type="scientific">Saccharothrix espanaensis (strain ATCC 51144 / DSM 44229 / JCM 9112 / NBRC 15066 / NRRL 15764)</name>
    <dbReference type="NCBI Taxonomy" id="1179773"/>
    <lineage>
        <taxon>Bacteria</taxon>
        <taxon>Bacillati</taxon>
        <taxon>Actinomycetota</taxon>
        <taxon>Actinomycetes</taxon>
        <taxon>Pseudonocardiales</taxon>
        <taxon>Pseudonocardiaceae</taxon>
        <taxon>Saccharothrix</taxon>
    </lineage>
</organism>
<dbReference type="AlphaFoldDB" id="K0K264"/>
<dbReference type="Pfam" id="PF19760">
    <property type="entry name" value="DUF6247"/>
    <property type="match status" value="1"/>
</dbReference>
<name>K0K264_SACES</name>
<dbReference type="HOGENOM" id="CLU_2194180_0_0_11"/>
<reference evidence="1 2" key="1">
    <citation type="journal article" date="2012" name="BMC Genomics">
        <title>Complete genome sequence of Saccharothrix espanaensis DSM 44229T and comparison to the other completely sequenced Pseudonocardiaceae.</title>
        <authorList>
            <person name="Strobel T."/>
            <person name="Al-Dilaimi A."/>
            <person name="Blom J."/>
            <person name="Gessner A."/>
            <person name="Kalinowski J."/>
            <person name="Luzhetska M."/>
            <person name="Puhler A."/>
            <person name="Szczepanowski R."/>
            <person name="Bechthold A."/>
            <person name="Ruckert C."/>
        </authorList>
    </citation>
    <scope>NUCLEOTIDE SEQUENCE [LARGE SCALE GENOMIC DNA]</scope>
    <source>
        <strain evidence="2">ATCC 51144 / DSM 44229 / JCM 9112 / NBRC 15066 / NRRL 15764</strain>
    </source>
</reference>
<dbReference type="EMBL" id="HE804045">
    <property type="protein sequence ID" value="CCH30618.1"/>
    <property type="molecule type" value="Genomic_DNA"/>
</dbReference>
<proteinExistence type="predicted"/>